<accession>A0A3S0QXN8</accession>
<gene>
    <name evidence="1" type="ORF">EFQ99_09250</name>
</gene>
<reference evidence="2" key="1">
    <citation type="submission" date="2018-11" db="EMBL/GenBank/DDBJ databases">
        <title>Rhizobium chutanense sp. nov., isolated from root nodules of Phaseolus vulgaris in China.</title>
        <authorList>
            <person name="Huo Y."/>
        </authorList>
    </citation>
    <scope>NUCLEOTIDE SEQUENCE [LARGE SCALE GENOMIC DNA]</scope>
    <source>
        <strain evidence="2">CCBAU 65647</strain>
    </source>
</reference>
<dbReference type="EMBL" id="RJTH01000002">
    <property type="protein sequence ID" value="RUM26432.1"/>
    <property type="molecule type" value="Genomic_DNA"/>
</dbReference>
<proteinExistence type="predicted"/>
<keyword evidence="2" id="KW-1185">Reference proteome</keyword>
<organism evidence="1 2">
    <name type="scientific">Rhizobium vallis</name>
    <dbReference type="NCBI Taxonomy" id="634290"/>
    <lineage>
        <taxon>Bacteria</taxon>
        <taxon>Pseudomonadati</taxon>
        <taxon>Pseudomonadota</taxon>
        <taxon>Alphaproteobacteria</taxon>
        <taxon>Hyphomicrobiales</taxon>
        <taxon>Rhizobiaceae</taxon>
        <taxon>Rhizobium/Agrobacterium group</taxon>
        <taxon>Rhizobium</taxon>
    </lineage>
</organism>
<comment type="caution">
    <text evidence="1">The sequence shown here is derived from an EMBL/GenBank/DDBJ whole genome shotgun (WGS) entry which is preliminary data.</text>
</comment>
<evidence type="ECO:0000313" key="1">
    <source>
        <dbReference type="EMBL" id="RUM26432.1"/>
    </source>
</evidence>
<protein>
    <submittedName>
        <fullName evidence="1">Uncharacterized protein</fullName>
    </submittedName>
</protein>
<dbReference type="Proteomes" id="UP000278823">
    <property type="component" value="Unassembled WGS sequence"/>
</dbReference>
<evidence type="ECO:0000313" key="2">
    <source>
        <dbReference type="Proteomes" id="UP000278823"/>
    </source>
</evidence>
<dbReference type="AlphaFoldDB" id="A0A3S0QXN8"/>
<name>A0A3S0QXN8_9HYPH</name>
<sequence length="102" mass="11379">MLFDCRWELALPPVSMHKGRDHDREGFTMDFHPRAAGASNRPFVCANTAGMSRMAQVAVNEQIWGKSARNRCDSPAGPAEGFNLNDALQQLSALLRYYPVIQ</sequence>